<dbReference type="InterPro" id="IPR001460">
    <property type="entry name" value="PCN-bd_Tpept"/>
</dbReference>
<dbReference type="Pfam" id="PF21922">
    <property type="entry name" value="PBP_dimer_2"/>
    <property type="match status" value="1"/>
</dbReference>
<evidence type="ECO:0000259" key="3">
    <source>
        <dbReference type="Pfam" id="PF21922"/>
    </source>
</evidence>
<feature type="region of interest" description="Disordered" evidence="1">
    <location>
        <begin position="240"/>
        <end position="263"/>
    </location>
</feature>
<protein>
    <submittedName>
        <fullName evidence="4">Peptidoglycan D,D-transpeptidase FtsI family protein</fullName>
    </submittedName>
</protein>
<comment type="caution">
    <text evidence="4">The sequence shown here is derived from an EMBL/GenBank/DDBJ whole genome shotgun (WGS) entry which is preliminary data.</text>
</comment>
<sequence length="482" mass="50439">MNTPIRRLGVVISVMFLSLLISTTWVQFVSAGSLNAQPTNSRTLYKEYGADRGPIKVDGQAVAESKQVKDEYKYLRTYPGGALYAPVTGFYSITYGTTGLEATENSLLSGTADQLFYRRLSDLLTGREPSGATVELTLNAKAQKAAWNALGNRKGAVVALDPKTGAVLAMVSRPSYDPDRLASHDGAAVKKARTSLLEDSSDPLINRAIGGDLYAPGSTFKLVVAAAALENGYSVDSQLDGPASLDLPQTTKNLSNDEPGNCGPGDKVSLADALKISCNTAFAKLGMDLGASTVRGEAEKFGFGQKLSVPLAVTPSSFPAELNEPQLAQSSIGQYDVRVTPLQVAMISAAIANDGVLMRPNLISKVLTSDAKVVEQPSPERLNQVFSSSVANDLTSMMELVVQSGTGTRAQISGVDVAGKTGTAQHPGQSPDAWFTSFAPANDPEVAVAVVVENGGGLGDAAYGGTLAAPIAKQVMEAVMDR</sequence>
<dbReference type="SUPFAM" id="SSF56601">
    <property type="entry name" value="beta-lactamase/transpeptidase-like"/>
    <property type="match status" value="1"/>
</dbReference>
<dbReference type="SUPFAM" id="SSF56519">
    <property type="entry name" value="Penicillin binding protein dimerisation domain"/>
    <property type="match status" value="1"/>
</dbReference>
<dbReference type="InterPro" id="IPR050515">
    <property type="entry name" value="Beta-lactam/transpept"/>
</dbReference>
<dbReference type="Pfam" id="PF00905">
    <property type="entry name" value="Transpeptidase"/>
    <property type="match status" value="1"/>
</dbReference>
<proteinExistence type="predicted"/>
<evidence type="ECO:0000313" key="4">
    <source>
        <dbReference type="EMBL" id="MFI7586045.1"/>
    </source>
</evidence>
<dbReference type="EMBL" id="JBITLV010000001">
    <property type="protein sequence ID" value="MFI7586045.1"/>
    <property type="molecule type" value="Genomic_DNA"/>
</dbReference>
<gene>
    <name evidence="4" type="ORF">ACIB24_03090</name>
</gene>
<organism evidence="4 5">
    <name type="scientific">Spongisporangium articulatum</name>
    <dbReference type="NCBI Taxonomy" id="3362603"/>
    <lineage>
        <taxon>Bacteria</taxon>
        <taxon>Bacillati</taxon>
        <taxon>Actinomycetota</taxon>
        <taxon>Actinomycetes</taxon>
        <taxon>Kineosporiales</taxon>
        <taxon>Kineosporiaceae</taxon>
        <taxon>Spongisporangium</taxon>
    </lineage>
</organism>
<dbReference type="RefSeq" id="WP_398274997.1">
    <property type="nucleotide sequence ID" value="NZ_JBITLV010000001.1"/>
</dbReference>
<dbReference type="InterPro" id="IPR036138">
    <property type="entry name" value="PBP_dimer_sf"/>
</dbReference>
<reference evidence="4 5" key="1">
    <citation type="submission" date="2024-10" db="EMBL/GenBank/DDBJ databases">
        <title>The Natural Products Discovery Center: Release of the First 8490 Sequenced Strains for Exploring Actinobacteria Biosynthetic Diversity.</title>
        <authorList>
            <person name="Kalkreuter E."/>
            <person name="Kautsar S.A."/>
            <person name="Yang D."/>
            <person name="Bader C.D."/>
            <person name="Teijaro C.N."/>
            <person name="Fluegel L."/>
            <person name="Davis C.M."/>
            <person name="Simpson J.R."/>
            <person name="Lauterbach L."/>
            <person name="Steele A.D."/>
            <person name="Gui C."/>
            <person name="Meng S."/>
            <person name="Li G."/>
            <person name="Viehrig K."/>
            <person name="Ye F."/>
            <person name="Su P."/>
            <person name="Kiefer A.F."/>
            <person name="Nichols A."/>
            <person name="Cepeda A.J."/>
            <person name="Yan W."/>
            <person name="Fan B."/>
            <person name="Jiang Y."/>
            <person name="Adhikari A."/>
            <person name="Zheng C.-J."/>
            <person name="Schuster L."/>
            <person name="Cowan T.M."/>
            <person name="Smanski M.J."/>
            <person name="Chevrette M.G."/>
            <person name="De Carvalho L.P.S."/>
            <person name="Shen B."/>
        </authorList>
    </citation>
    <scope>NUCLEOTIDE SEQUENCE [LARGE SCALE GENOMIC DNA]</scope>
    <source>
        <strain evidence="4 5">NPDC049639</strain>
    </source>
</reference>
<keyword evidence="5" id="KW-1185">Reference proteome</keyword>
<dbReference type="Proteomes" id="UP001612915">
    <property type="component" value="Unassembled WGS sequence"/>
</dbReference>
<dbReference type="InterPro" id="IPR012338">
    <property type="entry name" value="Beta-lactam/transpept-like"/>
</dbReference>
<evidence type="ECO:0000259" key="2">
    <source>
        <dbReference type="Pfam" id="PF00905"/>
    </source>
</evidence>
<accession>A0ABW8AI48</accession>
<dbReference type="InterPro" id="IPR054120">
    <property type="entry name" value="PBPA_dimer"/>
</dbReference>
<feature type="domain" description="Penicillin-binding protein transpeptidase" evidence="2">
    <location>
        <begin position="155"/>
        <end position="477"/>
    </location>
</feature>
<dbReference type="Gene3D" id="3.40.710.10">
    <property type="entry name" value="DD-peptidase/beta-lactamase superfamily"/>
    <property type="match status" value="1"/>
</dbReference>
<dbReference type="Gene3D" id="3.90.1310.10">
    <property type="entry name" value="Penicillin-binding protein 2a (Domain 2)"/>
    <property type="match status" value="1"/>
</dbReference>
<dbReference type="PANTHER" id="PTHR30627">
    <property type="entry name" value="PEPTIDOGLYCAN D,D-TRANSPEPTIDASE"/>
    <property type="match status" value="1"/>
</dbReference>
<dbReference type="PANTHER" id="PTHR30627:SF24">
    <property type="entry name" value="PENICILLIN-BINDING PROTEIN 4B"/>
    <property type="match status" value="1"/>
</dbReference>
<evidence type="ECO:0000313" key="5">
    <source>
        <dbReference type="Proteomes" id="UP001612915"/>
    </source>
</evidence>
<evidence type="ECO:0000256" key="1">
    <source>
        <dbReference type="SAM" id="MobiDB-lite"/>
    </source>
</evidence>
<feature type="domain" description="Penicillin binding protein A dimerisation" evidence="3">
    <location>
        <begin position="52"/>
        <end position="134"/>
    </location>
</feature>
<feature type="compositionally biased region" description="Polar residues" evidence="1">
    <location>
        <begin position="247"/>
        <end position="258"/>
    </location>
</feature>
<name>A0ABW8AI48_9ACTN</name>